<dbReference type="CDD" id="cd03784">
    <property type="entry name" value="GT1_Gtf-like"/>
    <property type="match status" value="2"/>
</dbReference>
<accession>B4MYW9</accession>
<keyword evidence="2 5" id="KW-0328">Glycosyltransferase</keyword>
<reference evidence="5 6" key="1">
    <citation type="journal article" date="2007" name="Nature">
        <title>Evolution of genes and genomes on the Drosophila phylogeny.</title>
        <authorList>
            <consortium name="Drosophila 12 Genomes Consortium"/>
            <person name="Clark A.G."/>
            <person name="Eisen M.B."/>
            <person name="Smith D.R."/>
            <person name="Bergman C.M."/>
            <person name="Oliver B."/>
            <person name="Markow T.A."/>
            <person name="Kaufman T.C."/>
            <person name="Kellis M."/>
            <person name="Gelbart W."/>
            <person name="Iyer V.N."/>
            <person name="Pollard D.A."/>
            <person name="Sackton T.B."/>
            <person name="Larracuente A.M."/>
            <person name="Singh N.D."/>
            <person name="Abad J.P."/>
            <person name="Abt D.N."/>
            <person name="Adryan B."/>
            <person name="Aguade M."/>
            <person name="Akashi H."/>
            <person name="Anderson W.W."/>
            <person name="Aquadro C.F."/>
            <person name="Ardell D.H."/>
            <person name="Arguello R."/>
            <person name="Artieri C.G."/>
            <person name="Barbash D.A."/>
            <person name="Barker D."/>
            <person name="Barsanti P."/>
            <person name="Batterham P."/>
            <person name="Batzoglou S."/>
            <person name="Begun D."/>
            <person name="Bhutkar A."/>
            <person name="Blanco E."/>
            <person name="Bosak S.A."/>
            <person name="Bradley R.K."/>
            <person name="Brand A.D."/>
            <person name="Brent M.R."/>
            <person name="Brooks A.N."/>
            <person name="Brown R.H."/>
            <person name="Butlin R.K."/>
            <person name="Caggese C."/>
            <person name="Calvi B.R."/>
            <person name="Bernardo de Carvalho A."/>
            <person name="Caspi A."/>
            <person name="Castrezana S."/>
            <person name="Celniker S.E."/>
            <person name="Chang J.L."/>
            <person name="Chapple C."/>
            <person name="Chatterji S."/>
            <person name="Chinwalla A."/>
            <person name="Civetta A."/>
            <person name="Clifton S.W."/>
            <person name="Comeron J.M."/>
            <person name="Costello J.C."/>
            <person name="Coyne J.A."/>
            <person name="Daub J."/>
            <person name="David R.G."/>
            <person name="Delcher A.L."/>
            <person name="Delehaunty K."/>
            <person name="Do C.B."/>
            <person name="Ebling H."/>
            <person name="Edwards K."/>
            <person name="Eickbush T."/>
            <person name="Evans J.D."/>
            <person name="Filipski A."/>
            <person name="Findeiss S."/>
            <person name="Freyhult E."/>
            <person name="Fulton L."/>
            <person name="Fulton R."/>
            <person name="Garcia A.C."/>
            <person name="Gardiner A."/>
            <person name="Garfield D.A."/>
            <person name="Garvin B.E."/>
            <person name="Gibson G."/>
            <person name="Gilbert D."/>
            <person name="Gnerre S."/>
            <person name="Godfrey J."/>
            <person name="Good R."/>
            <person name="Gotea V."/>
            <person name="Gravely B."/>
            <person name="Greenberg A.J."/>
            <person name="Griffiths-Jones S."/>
            <person name="Gross S."/>
            <person name="Guigo R."/>
            <person name="Gustafson E.A."/>
            <person name="Haerty W."/>
            <person name="Hahn M.W."/>
            <person name="Halligan D.L."/>
            <person name="Halpern A.L."/>
            <person name="Halter G.M."/>
            <person name="Han M.V."/>
            <person name="Heger A."/>
            <person name="Hillier L."/>
            <person name="Hinrichs A.S."/>
            <person name="Holmes I."/>
            <person name="Hoskins R.A."/>
            <person name="Hubisz M.J."/>
            <person name="Hultmark D."/>
            <person name="Huntley M.A."/>
            <person name="Jaffe D.B."/>
            <person name="Jagadeeshan S."/>
            <person name="Jeck W.R."/>
            <person name="Johnson J."/>
            <person name="Jones C.D."/>
            <person name="Jordan W.C."/>
            <person name="Karpen G.H."/>
            <person name="Kataoka E."/>
            <person name="Keightley P.D."/>
            <person name="Kheradpour P."/>
            <person name="Kirkness E.F."/>
            <person name="Koerich L.B."/>
            <person name="Kristiansen K."/>
            <person name="Kudrna D."/>
            <person name="Kulathinal R.J."/>
            <person name="Kumar S."/>
            <person name="Kwok R."/>
            <person name="Lander E."/>
            <person name="Langley C.H."/>
            <person name="Lapoint R."/>
            <person name="Lazzaro B.P."/>
            <person name="Lee S.J."/>
            <person name="Levesque L."/>
            <person name="Li R."/>
            <person name="Lin C.F."/>
            <person name="Lin M.F."/>
            <person name="Lindblad-Toh K."/>
            <person name="Llopart A."/>
            <person name="Long M."/>
            <person name="Low L."/>
            <person name="Lozovsky E."/>
            <person name="Lu J."/>
            <person name="Luo M."/>
            <person name="Machado C.A."/>
            <person name="Makalowski W."/>
            <person name="Marzo M."/>
            <person name="Matsuda M."/>
            <person name="Matzkin L."/>
            <person name="McAllister B."/>
            <person name="McBride C.S."/>
            <person name="McKernan B."/>
            <person name="McKernan K."/>
            <person name="Mendez-Lago M."/>
            <person name="Minx P."/>
            <person name="Mollenhauer M.U."/>
            <person name="Montooth K."/>
            <person name="Mount S.M."/>
            <person name="Mu X."/>
            <person name="Myers E."/>
            <person name="Negre B."/>
            <person name="Newfeld S."/>
            <person name="Nielsen R."/>
            <person name="Noor M.A."/>
            <person name="O'Grady P."/>
            <person name="Pachter L."/>
            <person name="Papaceit M."/>
            <person name="Parisi M.J."/>
            <person name="Parisi M."/>
            <person name="Parts L."/>
            <person name="Pedersen J.S."/>
            <person name="Pesole G."/>
            <person name="Phillippy A.M."/>
            <person name="Ponting C.P."/>
            <person name="Pop M."/>
            <person name="Porcelli D."/>
            <person name="Powell J.R."/>
            <person name="Prohaska S."/>
            <person name="Pruitt K."/>
            <person name="Puig M."/>
            <person name="Quesneville H."/>
            <person name="Ram K.R."/>
            <person name="Rand D."/>
            <person name="Rasmussen M.D."/>
            <person name="Reed L.K."/>
            <person name="Reenan R."/>
            <person name="Reily A."/>
            <person name="Remington K.A."/>
            <person name="Rieger T.T."/>
            <person name="Ritchie M.G."/>
            <person name="Robin C."/>
            <person name="Rogers Y.H."/>
            <person name="Rohde C."/>
            <person name="Rozas J."/>
            <person name="Rubenfield M.J."/>
            <person name="Ruiz A."/>
            <person name="Russo S."/>
            <person name="Salzberg S.L."/>
            <person name="Sanchez-Gracia A."/>
            <person name="Saranga D.J."/>
            <person name="Sato H."/>
            <person name="Schaeffer S.W."/>
            <person name="Schatz M.C."/>
            <person name="Schlenke T."/>
            <person name="Schwartz R."/>
            <person name="Segarra C."/>
            <person name="Singh R.S."/>
            <person name="Sirot L."/>
            <person name="Sirota M."/>
            <person name="Sisneros N.B."/>
            <person name="Smith C.D."/>
            <person name="Smith T.F."/>
            <person name="Spieth J."/>
            <person name="Stage D.E."/>
            <person name="Stark A."/>
            <person name="Stephan W."/>
            <person name="Strausberg R.L."/>
            <person name="Strempel S."/>
            <person name="Sturgill D."/>
            <person name="Sutton G."/>
            <person name="Sutton G.G."/>
            <person name="Tao W."/>
            <person name="Teichmann S."/>
            <person name="Tobari Y.N."/>
            <person name="Tomimura Y."/>
            <person name="Tsolas J.M."/>
            <person name="Valente V.L."/>
            <person name="Venter E."/>
            <person name="Venter J.C."/>
            <person name="Vicario S."/>
            <person name="Vieira F.G."/>
            <person name="Vilella A.J."/>
            <person name="Villasante A."/>
            <person name="Walenz B."/>
            <person name="Wang J."/>
            <person name="Wasserman M."/>
            <person name="Watts T."/>
            <person name="Wilson D."/>
            <person name="Wilson R.K."/>
            <person name="Wing R.A."/>
            <person name="Wolfner M.F."/>
            <person name="Wong A."/>
            <person name="Wong G.K."/>
            <person name="Wu C.I."/>
            <person name="Wu G."/>
            <person name="Yamamoto D."/>
            <person name="Yang H.P."/>
            <person name="Yang S.P."/>
            <person name="Yorke J.A."/>
            <person name="Yoshida K."/>
            <person name="Zdobnov E."/>
            <person name="Zhang P."/>
            <person name="Zhang Y."/>
            <person name="Zimin A.V."/>
            <person name="Baldwin J."/>
            <person name="Abdouelleil A."/>
            <person name="Abdulkadir J."/>
            <person name="Abebe A."/>
            <person name="Abera B."/>
            <person name="Abreu J."/>
            <person name="Acer S.C."/>
            <person name="Aftuck L."/>
            <person name="Alexander A."/>
            <person name="An P."/>
            <person name="Anderson E."/>
            <person name="Anderson S."/>
            <person name="Arachi H."/>
            <person name="Azer M."/>
            <person name="Bachantsang P."/>
            <person name="Barry A."/>
            <person name="Bayul T."/>
            <person name="Berlin A."/>
            <person name="Bessette D."/>
            <person name="Bloom T."/>
            <person name="Blye J."/>
            <person name="Boguslavskiy L."/>
            <person name="Bonnet C."/>
            <person name="Boukhgalter B."/>
            <person name="Bourzgui I."/>
            <person name="Brown A."/>
            <person name="Cahill P."/>
            <person name="Channer S."/>
            <person name="Cheshatsang Y."/>
            <person name="Chuda L."/>
            <person name="Citroen M."/>
            <person name="Collymore A."/>
            <person name="Cooke P."/>
            <person name="Costello M."/>
            <person name="D'Aco K."/>
            <person name="Daza R."/>
            <person name="De Haan G."/>
            <person name="DeGray S."/>
            <person name="DeMaso C."/>
            <person name="Dhargay N."/>
            <person name="Dooley K."/>
            <person name="Dooley E."/>
            <person name="Doricent M."/>
            <person name="Dorje P."/>
            <person name="Dorjee K."/>
            <person name="Dupes A."/>
            <person name="Elong R."/>
            <person name="Falk J."/>
            <person name="Farina A."/>
            <person name="Faro S."/>
            <person name="Ferguson D."/>
            <person name="Fisher S."/>
            <person name="Foley C.D."/>
            <person name="Franke A."/>
            <person name="Friedrich D."/>
            <person name="Gadbois L."/>
            <person name="Gearin G."/>
            <person name="Gearin C.R."/>
            <person name="Giannoukos G."/>
            <person name="Goode T."/>
            <person name="Graham J."/>
            <person name="Grandbois E."/>
            <person name="Grewal S."/>
            <person name="Gyaltsen K."/>
            <person name="Hafez N."/>
            <person name="Hagos B."/>
            <person name="Hall J."/>
            <person name="Henson C."/>
            <person name="Hollinger A."/>
            <person name="Honan T."/>
            <person name="Huard M.D."/>
            <person name="Hughes L."/>
            <person name="Hurhula B."/>
            <person name="Husby M.E."/>
            <person name="Kamat A."/>
            <person name="Kanga B."/>
            <person name="Kashin S."/>
            <person name="Khazanovich D."/>
            <person name="Kisner P."/>
            <person name="Lance K."/>
            <person name="Lara M."/>
            <person name="Lee W."/>
            <person name="Lennon N."/>
            <person name="Letendre F."/>
            <person name="LeVine R."/>
            <person name="Lipovsky A."/>
            <person name="Liu X."/>
            <person name="Liu J."/>
            <person name="Liu S."/>
            <person name="Lokyitsang T."/>
            <person name="Lokyitsang Y."/>
            <person name="Lubonja R."/>
            <person name="Lui A."/>
            <person name="MacDonald P."/>
            <person name="Magnisalis V."/>
            <person name="Maru K."/>
            <person name="Matthews C."/>
            <person name="McCusker W."/>
            <person name="McDonough S."/>
            <person name="Mehta T."/>
            <person name="Meldrim J."/>
            <person name="Meneus L."/>
            <person name="Mihai O."/>
            <person name="Mihalev A."/>
            <person name="Mihova T."/>
            <person name="Mittelman R."/>
            <person name="Mlenga V."/>
            <person name="Montmayeur A."/>
            <person name="Mulrain L."/>
            <person name="Navidi A."/>
            <person name="Naylor J."/>
            <person name="Negash T."/>
            <person name="Nguyen T."/>
            <person name="Nguyen N."/>
            <person name="Nicol R."/>
            <person name="Norbu C."/>
            <person name="Norbu N."/>
            <person name="Novod N."/>
            <person name="O'Neill B."/>
            <person name="Osman S."/>
            <person name="Markiewicz E."/>
            <person name="Oyono O.L."/>
            <person name="Patti C."/>
            <person name="Phunkhang P."/>
            <person name="Pierre F."/>
            <person name="Priest M."/>
            <person name="Raghuraman S."/>
            <person name="Rege F."/>
            <person name="Reyes R."/>
            <person name="Rise C."/>
            <person name="Rogov P."/>
            <person name="Ross K."/>
            <person name="Ryan E."/>
            <person name="Settipalli S."/>
            <person name="Shea T."/>
            <person name="Sherpa N."/>
            <person name="Shi L."/>
            <person name="Shih D."/>
            <person name="Sparrow T."/>
            <person name="Spaulding J."/>
            <person name="Stalker J."/>
            <person name="Stange-Thomann N."/>
            <person name="Stavropoulos S."/>
            <person name="Stone C."/>
            <person name="Strader C."/>
            <person name="Tesfaye S."/>
            <person name="Thomson T."/>
            <person name="Thoulutsang Y."/>
            <person name="Thoulutsang D."/>
            <person name="Topham K."/>
            <person name="Topping I."/>
            <person name="Tsamla T."/>
            <person name="Vassiliev H."/>
            <person name="Vo A."/>
            <person name="Wangchuk T."/>
            <person name="Wangdi T."/>
            <person name="Weiand M."/>
            <person name="Wilkinson J."/>
            <person name="Wilson A."/>
            <person name="Yadav S."/>
            <person name="Young G."/>
            <person name="Yu Q."/>
            <person name="Zembek L."/>
            <person name="Zhong D."/>
            <person name="Zimmer A."/>
            <person name="Zwirko Z."/>
            <person name="Jaffe D.B."/>
            <person name="Alvarez P."/>
            <person name="Brockman W."/>
            <person name="Butler J."/>
            <person name="Chin C."/>
            <person name="Gnerre S."/>
            <person name="Grabherr M."/>
            <person name="Kleber M."/>
            <person name="Mauceli E."/>
            <person name="MacCallum I."/>
        </authorList>
    </citation>
    <scope>NUCLEOTIDE SEQUENCE [LARGE SCALE GENOMIC DNA]</scope>
    <source>
        <strain evidence="6">Tucson 14030-0811.24</strain>
    </source>
</reference>
<comment type="similarity">
    <text evidence="1">Belongs to the UDP-glycosyltransferase family.</text>
</comment>
<dbReference type="OrthoDB" id="5835829at2759"/>
<dbReference type="Proteomes" id="UP000007798">
    <property type="component" value="Unassembled WGS sequence"/>
</dbReference>
<sequence length="1040" mass="117977">MLLPPSNGANILGLYSGHSPSHLILHMSVAKTLAEAGHNVTVVSMLEPKVKCKDIHLIVIPVSDEQELLIENKLKQIAMKKNTLYDTFYHLMNDMKVMIDTQYELLSHPKFQQIYETKFDLMILGWFVNDFQLGVAAKLKVPVIVDWVMGPTPGTDALVGNPAEISYVPNMMNPVSKGKIMSFGKRLNNLATHWFYKYLNGLFDKCFDEYYYEHFGMEKNLPTIKQLKQNVSLAFVNCHLISEGPIKPLVPATVQIGGIQIKDTPDPLPKDIEEFLSSSKHGAILLSLGSNIKSSSVKPELTKIIFKVLSSLKQNVIWKWEDLDNVPGNSTNVLYKKWLPQDDILAHPKLKLFITHAGKGSITEAQYHAVPMVALPVFADQPRNAAIMQNSGYGFSLDLLTLTEDTFEAALREVLENKKYAKAIGEFSTLYRDRPLTARQEVVYWTEYILRHRGAPHLQSPLVHMDTIAAYNLDIYVLLIVILAISLLITHFLLKYFVHKVFSKAVPSEGANILGLYSGYTPFHLILHMSVAKTLAEAGHNVTVVSMLEPKVRCKDIHLIVIPVSEEHQRIIENKLKEYATQENTIYNAFDNLLNGLKVMVDSQSELLSHPKFQQIYETKFDLMILGWFFNEFQLGVAAKLKVPVIVDSVMGPTASTFQLVGNPFEVSYVGNPLNVIQKDEDTSFGKRLKNYATHWVYAYLMRQFDKLYNGFYNDHFGMERDFPTFDQMKRNISLVFTSCHFISEERIRPLVPATIQIGGIQIKDTPHPLPKDIEEFLSSSKHGAILFSMGSSIKSSSLKPKVVQKIFNVLSKLKQNVIWKWEDLDKLPGNSPNIIYRKWLPQADIFAHTKTKLFITHAGKGGVTEAQYHGVPMVALPVFVDQPGNAAIMQSSGYGLSLDLLTLTKETFEAALREVLENKKYAKAIGEFSTLYRDRPRTARQEVVYWTEYILRHRGAPHLQSPLAHMAAIAAYNLDVYALLLVILAISLLITRFVVKFVLLEIYKRFALSWLKYSQKKKIMSKKKTKKKNMFITISSKIF</sequence>
<protein>
    <submittedName>
        <fullName evidence="5">Uncharacterized protein</fullName>
        <ecNumber evidence="5">2.4.1.-</ecNumber>
    </submittedName>
</protein>
<dbReference type="EMBL" id="CH963913">
    <property type="protein sequence ID" value="EDW77308.2"/>
    <property type="molecule type" value="Genomic_DNA"/>
</dbReference>
<evidence type="ECO:0000256" key="1">
    <source>
        <dbReference type="ARBA" id="ARBA00009995"/>
    </source>
</evidence>
<dbReference type="EC" id="2.4.1.-" evidence="5"/>
<evidence type="ECO:0000313" key="5">
    <source>
        <dbReference type="EMBL" id="EDW77308.2"/>
    </source>
</evidence>
<evidence type="ECO:0000256" key="3">
    <source>
        <dbReference type="ARBA" id="ARBA00022679"/>
    </source>
</evidence>
<dbReference type="AlphaFoldDB" id="B4MYW9"/>
<feature type="transmembrane region" description="Helical" evidence="4">
    <location>
        <begin position="510"/>
        <end position="531"/>
    </location>
</feature>
<organism evidence="5 6">
    <name type="scientific">Drosophila willistoni</name>
    <name type="common">Fruit fly</name>
    <dbReference type="NCBI Taxonomy" id="7260"/>
    <lineage>
        <taxon>Eukaryota</taxon>
        <taxon>Metazoa</taxon>
        <taxon>Ecdysozoa</taxon>
        <taxon>Arthropoda</taxon>
        <taxon>Hexapoda</taxon>
        <taxon>Insecta</taxon>
        <taxon>Pterygota</taxon>
        <taxon>Neoptera</taxon>
        <taxon>Endopterygota</taxon>
        <taxon>Diptera</taxon>
        <taxon>Brachycera</taxon>
        <taxon>Muscomorpha</taxon>
        <taxon>Ephydroidea</taxon>
        <taxon>Drosophilidae</taxon>
        <taxon>Drosophila</taxon>
        <taxon>Sophophora</taxon>
    </lineage>
</organism>
<dbReference type="PANTHER" id="PTHR48043:SF159">
    <property type="entry name" value="EG:EG0003.4 PROTEIN-RELATED"/>
    <property type="match status" value="1"/>
</dbReference>
<dbReference type="InterPro" id="IPR050271">
    <property type="entry name" value="UDP-glycosyltransferase"/>
</dbReference>
<gene>
    <name evidence="5" type="primary">Dwil\GK18157</name>
    <name evidence="5" type="ORF">Dwil_GK18157</name>
</gene>
<dbReference type="eggNOG" id="KOG1192">
    <property type="taxonomic scope" value="Eukaryota"/>
</dbReference>
<dbReference type="PANTHER" id="PTHR48043">
    <property type="entry name" value="EG:EG0003.4 PROTEIN-RELATED"/>
    <property type="match status" value="1"/>
</dbReference>
<dbReference type="GO" id="GO:0008194">
    <property type="term" value="F:UDP-glycosyltransferase activity"/>
    <property type="evidence" value="ECO:0007669"/>
    <property type="project" value="InterPro"/>
</dbReference>
<evidence type="ECO:0000256" key="4">
    <source>
        <dbReference type="SAM" id="Phobius"/>
    </source>
</evidence>
<feature type="transmembrane region" description="Helical" evidence="4">
    <location>
        <begin position="475"/>
        <end position="498"/>
    </location>
</feature>
<dbReference type="FunFam" id="3.40.50.2000:FF:000050">
    <property type="entry name" value="UDP-glucuronosyltransferase"/>
    <property type="match status" value="2"/>
</dbReference>
<keyword evidence="4" id="KW-1133">Transmembrane helix</keyword>
<dbReference type="SMR" id="B4MYW9"/>
<dbReference type="HOGENOM" id="CLU_012949_0_0_1"/>
<name>B4MYW9_DROWI</name>
<keyword evidence="4" id="KW-0812">Transmembrane</keyword>
<dbReference type="Pfam" id="PF00201">
    <property type="entry name" value="UDPGT"/>
    <property type="match status" value="2"/>
</dbReference>
<dbReference type="InterPro" id="IPR002213">
    <property type="entry name" value="UDP_glucos_trans"/>
</dbReference>
<dbReference type="Gene3D" id="3.40.50.2000">
    <property type="entry name" value="Glycogen Phosphorylase B"/>
    <property type="match status" value="3"/>
</dbReference>
<evidence type="ECO:0000256" key="2">
    <source>
        <dbReference type="ARBA" id="ARBA00022676"/>
    </source>
</evidence>
<evidence type="ECO:0000313" key="6">
    <source>
        <dbReference type="Proteomes" id="UP000007798"/>
    </source>
</evidence>
<keyword evidence="4" id="KW-0472">Membrane</keyword>
<dbReference type="InParanoid" id="B4MYW9"/>
<feature type="transmembrane region" description="Helical" evidence="4">
    <location>
        <begin position="977"/>
        <end position="996"/>
    </location>
</feature>
<proteinExistence type="inferred from homology"/>
<dbReference type="SUPFAM" id="SSF53756">
    <property type="entry name" value="UDP-Glycosyltransferase/glycogen phosphorylase"/>
    <property type="match status" value="2"/>
</dbReference>
<keyword evidence="3 5" id="KW-0808">Transferase</keyword>
<keyword evidence="6" id="KW-1185">Reference proteome</keyword>
<dbReference type="STRING" id="7260.B4MYW9"/>